<proteinExistence type="inferred from homology"/>
<dbReference type="Proteomes" id="UP000198287">
    <property type="component" value="Unassembled WGS sequence"/>
</dbReference>
<evidence type="ECO:0000313" key="8">
    <source>
        <dbReference type="Proteomes" id="UP000198287"/>
    </source>
</evidence>
<evidence type="ECO:0000256" key="2">
    <source>
        <dbReference type="ARBA" id="ARBA00022487"/>
    </source>
</evidence>
<dbReference type="PROSITE" id="PS00122">
    <property type="entry name" value="CARBOXYLESTERASE_B_1"/>
    <property type="match status" value="1"/>
</dbReference>
<organism evidence="7 8">
    <name type="scientific">Folsomia candida</name>
    <name type="common">Springtail</name>
    <dbReference type="NCBI Taxonomy" id="158441"/>
    <lineage>
        <taxon>Eukaryota</taxon>
        <taxon>Metazoa</taxon>
        <taxon>Ecdysozoa</taxon>
        <taxon>Arthropoda</taxon>
        <taxon>Hexapoda</taxon>
        <taxon>Collembola</taxon>
        <taxon>Entomobryomorpha</taxon>
        <taxon>Isotomoidea</taxon>
        <taxon>Isotomidae</taxon>
        <taxon>Proisotominae</taxon>
        <taxon>Folsomia</taxon>
    </lineage>
</organism>
<keyword evidence="2" id="KW-0719">Serine esterase</keyword>
<keyword evidence="4" id="KW-0325">Glycoprotein</keyword>
<evidence type="ECO:0000256" key="4">
    <source>
        <dbReference type="ARBA" id="ARBA00023180"/>
    </source>
</evidence>
<dbReference type="OrthoDB" id="3200163at2759"/>
<dbReference type="EMBL" id="LNIX01000002">
    <property type="protein sequence ID" value="OXA59743.1"/>
    <property type="molecule type" value="Genomic_DNA"/>
</dbReference>
<dbReference type="EC" id="3.1.1.-" evidence="5"/>
<dbReference type="STRING" id="158441.A0A226EQ44"/>
<dbReference type="Pfam" id="PF00135">
    <property type="entry name" value="COesterase"/>
    <property type="match status" value="1"/>
</dbReference>
<dbReference type="InterPro" id="IPR029058">
    <property type="entry name" value="AB_hydrolase_fold"/>
</dbReference>
<dbReference type="InterPro" id="IPR002018">
    <property type="entry name" value="CarbesteraseB"/>
</dbReference>
<evidence type="ECO:0000259" key="6">
    <source>
        <dbReference type="Pfam" id="PF00135"/>
    </source>
</evidence>
<keyword evidence="3 5" id="KW-0378">Hydrolase</keyword>
<dbReference type="SUPFAM" id="SSF53474">
    <property type="entry name" value="alpha/beta-Hydrolases"/>
    <property type="match status" value="1"/>
</dbReference>
<name>A0A226EQ44_FOLCA</name>
<dbReference type="AlphaFoldDB" id="A0A226EQ44"/>
<evidence type="ECO:0000256" key="3">
    <source>
        <dbReference type="ARBA" id="ARBA00022801"/>
    </source>
</evidence>
<accession>A0A226EQ44</accession>
<evidence type="ECO:0000256" key="1">
    <source>
        <dbReference type="ARBA" id="ARBA00005964"/>
    </source>
</evidence>
<dbReference type="GO" id="GO:0052689">
    <property type="term" value="F:carboxylic ester hydrolase activity"/>
    <property type="evidence" value="ECO:0007669"/>
    <property type="project" value="UniProtKB-KW"/>
</dbReference>
<evidence type="ECO:0000256" key="5">
    <source>
        <dbReference type="RuleBase" id="RU361235"/>
    </source>
</evidence>
<evidence type="ECO:0000313" key="7">
    <source>
        <dbReference type="EMBL" id="OXA59743.1"/>
    </source>
</evidence>
<sequence length="546" mass="61034">MTQPSVLREDPLTEDGSDFLAIDPLVVCPQGMFTKAKDMNASTANLFNILKKGLWKWTEDEDPIDNQPNAREDQNKPNWQETEDCLVLNINTPKIPADGEELKMPVIFFIHGGSSTQVWGAPFMGHKFMKHDVVLVTINYRLGVLGALNLGIDDAPGNAAMYDTLTALDWVHKYIHHFGGDKDRIVVYGHSAGSMMASMLLFSPLAEGKFTGVIGASGSALATWGTAEYNSLKHHLEVCFLAGCYPEFVEGEEPAENTDYNAIYACMRDTEEGVLRQALSRYSNKHQKAGGLGFDAKVPSVQHSPLITIPKFLEEMPAEILMKGKQNPANLIMGATRHDGSFAFEDVYKKYLVENNLVDDVDFMKNDLLNQMIKIMKATDKSGAFQHIVGKTYFGDAMKNGKFEEMLPGLIDLTSVWGFKAPAWELVEKHASVNPNSFYYAFDFAGFWSTCDMGGESEIPCGVPHIDDMSFTFQIFPIINEDYQVAERLVKYFVNFAYNGTPNNGSELLFWEPYDPMTHPFLKIDATDSIGYECRDSWIDNALEIV</sequence>
<dbReference type="Gene3D" id="3.40.50.1820">
    <property type="entry name" value="alpha/beta hydrolase"/>
    <property type="match status" value="1"/>
</dbReference>
<comment type="caution">
    <text evidence="7">The sequence shown here is derived from an EMBL/GenBank/DDBJ whole genome shotgun (WGS) entry which is preliminary data.</text>
</comment>
<gene>
    <name evidence="7" type="ORF">Fcan01_05461</name>
</gene>
<keyword evidence="8" id="KW-1185">Reference proteome</keyword>
<dbReference type="InterPro" id="IPR019826">
    <property type="entry name" value="Carboxylesterase_B_AS"/>
</dbReference>
<reference evidence="7 8" key="1">
    <citation type="submission" date="2015-12" db="EMBL/GenBank/DDBJ databases">
        <title>The genome of Folsomia candida.</title>
        <authorList>
            <person name="Faddeeva A."/>
            <person name="Derks M.F."/>
            <person name="Anvar Y."/>
            <person name="Smit S."/>
            <person name="Van Straalen N."/>
            <person name="Roelofs D."/>
        </authorList>
    </citation>
    <scope>NUCLEOTIDE SEQUENCE [LARGE SCALE GENOMIC DNA]</scope>
    <source>
        <strain evidence="7 8">VU population</strain>
        <tissue evidence="7">Whole body</tissue>
    </source>
</reference>
<dbReference type="PANTHER" id="PTHR43142">
    <property type="entry name" value="CARBOXYLIC ESTER HYDROLASE"/>
    <property type="match status" value="1"/>
</dbReference>
<dbReference type="PANTHER" id="PTHR43142:SF1">
    <property type="entry name" value="CARBOXYLIC ESTER HYDROLASE"/>
    <property type="match status" value="1"/>
</dbReference>
<comment type="similarity">
    <text evidence="1 5">Belongs to the type-B carboxylesterase/lipase family.</text>
</comment>
<dbReference type="OMA" id="AMNMNNK"/>
<protein>
    <recommendedName>
        <fullName evidence="5">Carboxylic ester hydrolase</fullName>
        <ecNumber evidence="5">3.1.1.-</ecNumber>
    </recommendedName>
</protein>
<feature type="domain" description="Carboxylesterase type B" evidence="6">
    <location>
        <begin position="67"/>
        <end position="528"/>
    </location>
</feature>